<gene>
    <name evidence="12" type="primary">ligA</name>
    <name evidence="15" type="ORF">SAMN05421844_102360</name>
</gene>
<feature type="domain" description="BRCT" evidence="14">
    <location>
        <begin position="644"/>
        <end position="717"/>
    </location>
</feature>
<dbReference type="InterPro" id="IPR001679">
    <property type="entry name" value="DNA_ligase"/>
</dbReference>
<dbReference type="Gene3D" id="2.40.50.140">
    <property type="entry name" value="Nucleic acid-binding proteins"/>
    <property type="match status" value="1"/>
</dbReference>
<feature type="binding site" evidence="12">
    <location>
        <position position="309"/>
    </location>
    <ligand>
        <name>NAD(+)</name>
        <dbReference type="ChEBI" id="CHEBI:57540"/>
    </ligand>
</feature>
<feature type="binding site" evidence="12">
    <location>
        <begin position="50"/>
        <end position="54"/>
    </location>
    <ligand>
        <name>NAD(+)</name>
        <dbReference type="ChEBI" id="CHEBI:57540"/>
    </ligand>
</feature>
<evidence type="ECO:0000256" key="10">
    <source>
        <dbReference type="ARBA" id="ARBA00023211"/>
    </source>
</evidence>
<evidence type="ECO:0000313" key="15">
    <source>
        <dbReference type="EMBL" id="SDF91802.1"/>
    </source>
</evidence>
<feature type="active site" description="N6-AMP-lysine intermediate" evidence="12">
    <location>
        <position position="135"/>
    </location>
</feature>
<feature type="binding site" evidence="12">
    <location>
        <position position="333"/>
    </location>
    <ligand>
        <name>NAD(+)</name>
        <dbReference type="ChEBI" id="CHEBI:57540"/>
    </ligand>
</feature>
<dbReference type="Pfam" id="PF00533">
    <property type="entry name" value="BRCT"/>
    <property type="match status" value="1"/>
</dbReference>
<evidence type="ECO:0000256" key="6">
    <source>
        <dbReference type="ARBA" id="ARBA00022833"/>
    </source>
</evidence>
<comment type="caution">
    <text evidence="15">The sequence shown here is derived from an EMBL/GenBank/DDBJ whole genome shotgun (WGS) entry which is preliminary data.</text>
</comment>
<dbReference type="SUPFAM" id="SSF50249">
    <property type="entry name" value="Nucleic acid-binding proteins"/>
    <property type="match status" value="1"/>
</dbReference>
<dbReference type="CDD" id="cd00114">
    <property type="entry name" value="LIGANc"/>
    <property type="match status" value="1"/>
</dbReference>
<dbReference type="EMBL" id="FNBZ01000002">
    <property type="protein sequence ID" value="SDF91802.1"/>
    <property type="molecule type" value="Genomic_DNA"/>
</dbReference>
<keyword evidence="4 12" id="KW-0479">Metal-binding</keyword>
<dbReference type="Pfam" id="PF03119">
    <property type="entry name" value="DNA_ligase_ZBD"/>
    <property type="match status" value="1"/>
</dbReference>
<dbReference type="InterPro" id="IPR018239">
    <property type="entry name" value="DNA_ligase_AS"/>
</dbReference>
<evidence type="ECO:0000256" key="11">
    <source>
        <dbReference type="ARBA" id="ARBA00034005"/>
    </source>
</evidence>
<keyword evidence="8 12" id="KW-0520">NAD</keyword>
<evidence type="ECO:0000256" key="8">
    <source>
        <dbReference type="ARBA" id="ARBA00023027"/>
    </source>
</evidence>
<evidence type="ECO:0000256" key="2">
    <source>
        <dbReference type="ARBA" id="ARBA00022598"/>
    </source>
</evidence>
<evidence type="ECO:0000256" key="7">
    <source>
        <dbReference type="ARBA" id="ARBA00022842"/>
    </source>
</evidence>
<keyword evidence="3 12" id="KW-0235">DNA replication</keyword>
<evidence type="ECO:0000256" key="5">
    <source>
        <dbReference type="ARBA" id="ARBA00022763"/>
    </source>
</evidence>
<feature type="binding site" evidence="12">
    <location>
        <position position="193"/>
    </location>
    <ligand>
        <name>NAD(+)</name>
        <dbReference type="ChEBI" id="CHEBI:57540"/>
    </ligand>
</feature>
<comment type="function">
    <text evidence="1 12">DNA ligase that catalyzes the formation of phosphodiester linkages between 5'-phosphoryl and 3'-hydroxyl groups in double-stranded DNA using NAD as a coenzyme and as the energy source for the reaction. It is essential for DNA replication and repair of damaged DNA.</text>
</comment>
<feature type="binding site" evidence="12">
    <location>
        <position position="438"/>
    </location>
    <ligand>
        <name>Zn(2+)</name>
        <dbReference type="ChEBI" id="CHEBI:29105"/>
    </ligand>
</feature>
<feature type="binding site" evidence="12">
    <location>
        <position position="468"/>
    </location>
    <ligand>
        <name>Zn(2+)</name>
        <dbReference type="ChEBI" id="CHEBI:29105"/>
    </ligand>
</feature>
<dbReference type="Pfam" id="PF03120">
    <property type="entry name" value="OB_DNA_ligase"/>
    <property type="match status" value="1"/>
</dbReference>
<evidence type="ECO:0000256" key="4">
    <source>
        <dbReference type="ARBA" id="ARBA00022723"/>
    </source>
</evidence>
<comment type="catalytic activity">
    <reaction evidence="11 12 13">
        <text>NAD(+) + (deoxyribonucleotide)n-3'-hydroxyl + 5'-phospho-(deoxyribonucleotide)m = (deoxyribonucleotide)n+m + AMP + beta-nicotinamide D-nucleotide.</text>
        <dbReference type="EC" id="6.5.1.2"/>
    </reaction>
</comment>
<keyword evidence="7 12" id="KW-0460">Magnesium</keyword>
<name>A0ABY0NQ31_9HYPH</name>
<reference evidence="15 16" key="1">
    <citation type="submission" date="2016-10" db="EMBL/GenBank/DDBJ databases">
        <authorList>
            <person name="Varghese N."/>
            <person name="Submissions S."/>
        </authorList>
    </citation>
    <scope>NUCLEOTIDE SEQUENCE [LARGE SCALE GENOMIC DNA]</scope>
    <source>
        <strain evidence="15 16">DSM 26672</strain>
    </source>
</reference>
<dbReference type="InterPro" id="IPR033136">
    <property type="entry name" value="DNA_ligase_CS"/>
</dbReference>
<dbReference type="NCBIfam" id="NF005932">
    <property type="entry name" value="PRK07956.1"/>
    <property type="match status" value="1"/>
</dbReference>
<dbReference type="Gene3D" id="6.20.10.30">
    <property type="match status" value="1"/>
</dbReference>
<dbReference type="PANTHER" id="PTHR23389:SF9">
    <property type="entry name" value="DNA LIGASE"/>
    <property type="match status" value="1"/>
</dbReference>
<dbReference type="InterPro" id="IPR036420">
    <property type="entry name" value="BRCT_dom_sf"/>
</dbReference>
<dbReference type="InterPro" id="IPR010994">
    <property type="entry name" value="RuvA_2-like"/>
</dbReference>
<dbReference type="CDD" id="cd17748">
    <property type="entry name" value="BRCT_DNA_ligase_like"/>
    <property type="match status" value="1"/>
</dbReference>
<dbReference type="EC" id="6.5.1.2" evidence="12 13"/>
<evidence type="ECO:0000256" key="12">
    <source>
        <dbReference type="HAMAP-Rule" id="MF_01588"/>
    </source>
</evidence>
<dbReference type="PANTHER" id="PTHR23389">
    <property type="entry name" value="CHROMOSOME TRANSMISSION FIDELITY FACTOR 18"/>
    <property type="match status" value="1"/>
</dbReference>
<keyword evidence="10 12" id="KW-0464">Manganese</keyword>
<dbReference type="RefSeq" id="WP_091856448.1">
    <property type="nucleotide sequence ID" value="NZ_FNBZ01000002.1"/>
</dbReference>
<keyword evidence="2 12" id="KW-0436">Ligase</keyword>
<dbReference type="Pfam" id="PF01653">
    <property type="entry name" value="DNA_ligase_aden"/>
    <property type="match status" value="1"/>
</dbReference>
<feature type="binding site" evidence="12">
    <location>
        <position position="441"/>
    </location>
    <ligand>
        <name>Zn(2+)</name>
        <dbReference type="ChEBI" id="CHEBI:29105"/>
    </ligand>
</feature>
<dbReference type="InterPro" id="IPR012340">
    <property type="entry name" value="NA-bd_OB-fold"/>
</dbReference>
<evidence type="ECO:0000259" key="14">
    <source>
        <dbReference type="PROSITE" id="PS50172"/>
    </source>
</evidence>
<dbReference type="Pfam" id="PF12826">
    <property type="entry name" value="HHH_2"/>
    <property type="match status" value="1"/>
</dbReference>
<feature type="binding site" evidence="12">
    <location>
        <begin position="99"/>
        <end position="100"/>
    </location>
    <ligand>
        <name>NAD(+)</name>
        <dbReference type="ChEBI" id="CHEBI:57540"/>
    </ligand>
</feature>
<dbReference type="InterPro" id="IPR004150">
    <property type="entry name" value="NAD_DNA_ligase_OB"/>
</dbReference>
<dbReference type="SUPFAM" id="SSF47781">
    <property type="entry name" value="RuvA domain 2-like"/>
    <property type="match status" value="1"/>
</dbReference>
<comment type="similarity">
    <text evidence="12">Belongs to the NAD-dependent DNA ligase family. LigA subfamily.</text>
</comment>
<dbReference type="Proteomes" id="UP000199468">
    <property type="component" value="Unassembled WGS sequence"/>
</dbReference>
<evidence type="ECO:0000256" key="13">
    <source>
        <dbReference type="RuleBase" id="RU000618"/>
    </source>
</evidence>
<comment type="cofactor">
    <cofactor evidence="12">
        <name>Mg(2+)</name>
        <dbReference type="ChEBI" id="CHEBI:18420"/>
    </cofactor>
    <cofactor evidence="12">
        <name>Mn(2+)</name>
        <dbReference type="ChEBI" id="CHEBI:29035"/>
    </cofactor>
</comment>
<dbReference type="NCBIfam" id="TIGR00575">
    <property type="entry name" value="dnlj"/>
    <property type="match status" value="1"/>
</dbReference>
<dbReference type="PROSITE" id="PS50172">
    <property type="entry name" value="BRCT"/>
    <property type="match status" value="1"/>
</dbReference>
<proteinExistence type="inferred from homology"/>
<dbReference type="InterPro" id="IPR013839">
    <property type="entry name" value="DNAligase_adenylation"/>
</dbReference>
<dbReference type="SMART" id="SM00292">
    <property type="entry name" value="BRCT"/>
    <property type="match status" value="1"/>
</dbReference>
<dbReference type="GO" id="GO:0016874">
    <property type="term" value="F:ligase activity"/>
    <property type="evidence" value="ECO:0007669"/>
    <property type="project" value="UniProtKB-KW"/>
</dbReference>
<keyword evidence="9 12" id="KW-0234">DNA repair</keyword>
<dbReference type="SUPFAM" id="SSF56091">
    <property type="entry name" value="DNA ligase/mRNA capping enzyme, catalytic domain"/>
    <property type="match status" value="1"/>
</dbReference>
<dbReference type="PROSITE" id="PS01056">
    <property type="entry name" value="DNA_LIGASE_N2"/>
    <property type="match status" value="1"/>
</dbReference>
<dbReference type="SMART" id="SM00532">
    <property type="entry name" value="LIGANc"/>
    <property type="match status" value="1"/>
</dbReference>
<evidence type="ECO:0000256" key="9">
    <source>
        <dbReference type="ARBA" id="ARBA00023204"/>
    </source>
</evidence>
<keyword evidence="6 12" id="KW-0862">Zinc</keyword>
<dbReference type="Gene3D" id="1.10.287.610">
    <property type="entry name" value="Helix hairpin bin"/>
    <property type="match status" value="1"/>
</dbReference>
<dbReference type="InterPro" id="IPR041663">
    <property type="entry name" value="DisA/LigA_HHH"/>
</dbReference>
<sequence length="722" mass="77961">MSDADDSAPSETPIAELTPRKAKAEHKLLAAAVQAANDAYFQDDQPIMDDAAYDAKRRRLVALEEAFPVLKQESDVSAKVGAKPSGKFAKIRHRVPMLSLDNAFSDEAVAEFAGRVYRFLGRKEEDGIAFTAEPKIDGLSLSLRYEKGELVAAATRGDGEEGEDVTLNARTISEIPKTLAGPDVPDVAEVRGEVYLGHADFAGINERQREKGLPEFANPRNAAAGSLRQLDVSVTAARPLRFFAYAWGEMPALPAPTQSGVVEAFRRWGFRTNPLMKRCESVAELIAQYRLIESQRATLGYDIDGVVYKVDDLALQARLGFVSRAPRWAIAHKFPAELATTVLEAIDIQVGRTGALSPVARLKPVTVGGVVVTNATLHNEDYIRGFDSKGLPIRDGTDIRIGDTVTVKRAGDVIPRVEAVDLSKRPADSKPYEFPTLCPACGSHATRELNPRTGKEDAIRRCTGGLICPAQAVERLKHFVSRDAMDIDGLGDKQIEFFHGDPELPVREPADIFTLAARDAANPLKKLKAKEGFGAQSVAKLFDAIEDRRTPPLNRFIFGLGIRHIGETTARLLARHYGSFEALRAAGIAAADEASPERQELDAIDGVGPTVVEALIEFFGEPHNEELLDRLLAQVSPQPLEAVASTSPVAGKIVVFTGALERMTRDEAKAMAERLGAKVAGSVSSKTDLLVAGPGAGSKLKDAAKHSVEVIDEAGWFDLVGG</sequence>
<keyword evidence="16" id="KW-1185">Reference proteome</keyword>
<dbReference type="Gene3D" id="3.40.50.10190">
    <property type="entry name" value="BRCT domain"/>
    <property type="match status" value="1"/>
</dbReference>
<protein>
    <recommendedName>
        <fullName evidence="12 13">DNA ligase</fullName>
        <ecNumber evidence="12 13">6.5.1.2</ecNumber>
    </recommendedName>
    <alternativeName>
        <fullName evidence="12">Polydeoxyribonucleotide synthase [NAD(+)]</fullName>
    </alternativeName>
</protein>
<dbReference type="InterPro" id="IPR004149">
    <property type="entry name" value="Znf_DNAligase_C4"/>
</dbReference>
<evidence type="ECO:0000256" key="3">
    <source>
        <dbReference type="ARBA" id="ARBA00022705"/>
    </source>
</evidence>
<comment type="caution">
    <text evidence="12">Lacks conserved residue(s) required for the propagation of feature annotation.</text>
</comment>
<dbReference type="InterPro" id="IPR003583">
    <property type="entry name" value="Hlx-hairpin-Hlx_DNA-bd_motif"/>
</dbReference>
<dbReference type="InterPro" id="IPR013840">
    <property type="entry name" value="DNAligase_N"/>
</dbReference>
<dbReference type="Gene3D" id="1.10.150.20">
    <property type="entry name" value="5' to 3' exonuclease, C-terminal subdomain"/>
    <property type="match status" value="2"/>
</dbReference>
<feature type="binding site" evidence="12">
    <location>
        <position position="133"/>
    </location>
    <ligand>
        <name>NAD(+)</name>
        <dbReference type="ChEBI" id="CHEBI:57540"/>
    </ligand>
</feature>
<dbReference type="SUPFAM" id="SSF52113">
    <property type="entry name" value="BRCT domain"/>
    <property type="match status" value="1"/>
</dbReference>
<dbReference type="Gene3D" id="3.30.470.30">
    <property type="entry name" value="DNA ligase/mRNA capping enzyme"/>
    <property type="match status" value="1"/>
</dbReference>
<feature type="binding site" evidence="12">
    <location>
        <position position="156"/>
    </location>
    <ligand>
        <name>NAD(+)</name>
        <dbReference type="ChEBI" id="CHEBI:57540"/>
    </ligand>
</feature>
<evidence type="ECO:0000313" key="16">
    <source>
        <dbReference type="Proteomes" id="UP000199468"/>
    </source>
</evidence>
<keyword evidence="5 12" id="KW-0227">DNA damage</keyword>
<organism evidence="15 16">
    <name type="scientific">Bosea robiniae</name>
    <dbReference type="NCBI Taxonomy" id="1036780"/>
    <lineage>
        <taxon>Bacteria</taxon>
        <taxon>Pseudomonadati</taxon>
        <taxon>Pseudomonadota</taxon>
        <taxon>Alphaproteobacteria</taxon>
        <taxon>Hyphomicrobiales</taxon>
        <taxon>Boseaceae</taxon>
        <taxon>Bosea</taxon>
    </lineage>
</organism>
<dbReference type="PROSITE" id="PS01055">
    <property type="entry name" value="DNA_LIGASE_N1"/>
    <property type="match status" value="1"/>
</dbReference>
<dbReference type="InterPro" id="IPR001357">
    <property type="entry name" value="BRCT_dom"/>
</dbReference>
<dbReference type="PIRSF" id="PIRSF001604">
    <property type="entry name" value="LigA"/>
    <property type="match status" value="1"/>
</dbReference>
<accession>A0ABY0NQ31</accession>
<dbReference type="HAMAP" id="MF_01588">
    <property type="entry name" value="DNA_ligase_A"/>
    <property type="match status" value="1"/>
</dbReference>
<evidence type="ECO:0000256" key="1">
    <source>
        <dbReference type="ARBA" id="ARBA00004067"/>
    </source>
</evidence>
<dbReference type="SMART" id="SM00278">
    <property type="entry name" value="HhH1"/>
    <property type="match status" value="4"/>
</dbReference>